<protein>
    <submittedName>
        <fullName evidence="2">Beta-galactosidase trimerization domain protein</fullName>
    </submittedName>
</protein>
<keyword evidence="1" id="KW-0732">Signal</keyword>
<organism evidence="2 3">
    <name type="scientific">Polystyrenella longa</name>
    <dbReference type="NCBI Taxonomy" id="2528007"/>
    <lineage>
        <taxon>Bacteria</taxon>
        <taxon>Pseudomonadati</taxon>
        <taxon>Planctomycetota</taxon>
        <taxon>Planctomycetia</taxon>
        <taxon>Planctomycetales</taxon>
        <taxon>Planctomycetaceae</taxon>
        <taxon>Polystyrenella</taxon>
    </lineage>
</organism>
<dbReference type="InterPro" id="IPR029062">
    <property type="entry name" value="Class_I_gatase-like"/>
</dbReference>
<name>A0A518CKR5_9PLAN</name>
<sequence length="1015" mass="113079" precursor="true">MNRLVAIIVLLLPGIALAAEPIFVEAESFTTSTDGWKVQENRQTRSASMLNTLHGAVGDPSGVAQTSVTISEAGDFRIWVRFLHHKTRRGPFQLAVAQNNQTVGSNHFDKEPLPNAFNWDYVWDYFDLTLPAGTVELELSKTDQENCSPYVRHVDCVLLTTDKELTPNHLLYGPQTFLRVTLDDVYDNPVYIHIFADHYHAPWYQHFNLSKAGTKPGLRPALDERLVGGEQTPWCNITPMLYQDSGAILNITARHHYAEHAPQLAAKLEFASAPNEDSIVRTMQFDCQPNGLVVVTPPDLTTEEHRSRLMRDAEFAEATGKVADAMDWPTFGKKPESIPFFVSATVGGYDTEVDKAVSDREWKTLDYFGFSNRDKSYIGGLWYMHDRSFCRPDIEKMKESAATKVDKFVQSGKSIDDIAYCMLMDEPTGQPASFAAADEAYHEAFRNWIKKLGKTPEDLLVADWDAVRPVPESERDQSPALHYFTQRFRTRALGDFMAIQRGILEEAYGRTLPTLVNFSDGATYHANFYGQGVDYFELLDSDDQNALWSEDWANGASSYQCGAYNVDLMRAAARERGQTLGHYLVAHAGRKPWDIKLKGASETARGIRLWKNFSYGVSWGSHEGGPTWKSHTWYSKPEKWIANAEVVREIGGAEDLLLSSTAKPAEVAVLYSSSTDAWTLGQNYAFGFNRMHTWMALAHAQIPVDFVSEQQVEKGLLQDYKVCYLSGPNLTSAAAEKLRDWIMEGGVLYLSAGAASHDEFNRPLATLDELLPADREPLQVLQPFLNSGSYLHILQAQDVVTAGEQELDVLSVQQRQSARSGSEVLATFKDGSAAIVRTDAGQGSIYSAGFLPSLDYIKQALVARRDLQAAQVTAEELATNRTDVPTPVLDLKEGEATTTGDSRLERSDNPWEYSADVRELILQPVRTASITPPLTCNVPLVDAVLLEGDSGAVIPLANYTLAPLKQVDFTLQPAQPITRIESIHQGELNYHTTPEGKVHFSLPLDSSDYVQVFYR</sequence>
<feature type="signal peptide" evidence="1">
    <location>
        <begin position="1"/>
        <end position="18"/>
    </location>
</feature>
<reference evidence="2 3" key="1">
    <citation type="submission" date="2019-02" db="EMBL/GenBank/DDBJ databases">
        <title>Deep-cultivation of Planctomycetes and their phenomic and genomic characterization uncovers novel biology.</title>
        <authorList>
            <person name="Wiegand S."/>
            <person name="Jogler M."/>
            <person name="Boedeker C."/>
            <person name="Pinto D."/>
            <person name="Vollmers J."/>
            <person name="Rivas-Marin E."/>
            <person name="Kohn T."/>
            <person name="Peeters S.H."/>
            <person name="Heuer A."/>
            <person name="Rast P."/>
            <person name="Oberbeckmann S."/>
            <person name="Bunk B."/>
            <person name="Jeske O."/>
            <person name="Meyerdierks A."/>
            <person name="Storesund J.E."/>
            <person name="Kallscheuer N."/>
            <person name="Luecker S."/>
            <person name="Lage O.M."/>
            <person name="Pohl T."/>
            <person name="Merkel B.J."/>
            <person name="Hornburger P."/>
            <person name="Mueller R.-W."/>
            <person name="Bruemmer F."/>
            <person name="Labrenz M."/>
            <person name="Spormann A.M."/>
            <person name="Op den Camp H."/>
            <person name="Overmann J."/>
            <person name="Amann R."/>
            <person name="Jetten M.S.M."/>
            <person name="Mascher T."/>
            <person name="Medema M.H."/>
            <person name="Devos D.P."/>
            <person name="Kaster A.-K."/>
            <person name="Ovreas L."/>
            <person name="Rohde M."/>
            <person name="Galperin M.Y."/>
            <person name="Jogler C."/>
        </authorList>
    </citation>
    <scope>NUCLEOTIDE SEQUENCE [LARGE SCALE GENOMIC DNA]</scope>
    <source>
        <strain evidence="2 3">Pla110</strain>
    </source>
</reference>
<evidence type="ECO:0000313" key="3">
    <source>
        <dbReference type="Proteomes" id="UP000317178"/>
    </source>
</evidence>
<dbReference type="AlphaFoldDB" id="A0A518CKR5"/>
<dbReference type="RefSeq" id="WP_144994726.1">
    <property type="nucleotide sequence ID" value="NZ_CP036281.1"/>
</dbReference>
<dbReference type="CDD" id="cd03143">
    <property type="entry name" value="A4_beta-galactosidase_middle_domain"/>
    <property type="match status" value="1"/>
</dbReference>
<dbReference type="Proteomes" id="UP000317178">
    <property type="component" value="Chromosome"/>
</dbReference>
<proteinExistence type="predicted"/>
<gene>
    <name evidence="2" type="ORF">Pla110_15390</name>
</gene>
<dbReference type="SUPFAM" id="SSF52317">
    <property type="entry name" value="Class I glutamine amidotransferase-like"/>
    <property type="match status" value="1"/>
</dbReference>
<dbReference type="OrthoDB" id="221669at2"/>
<dbReference type="Gene3D" id="3.20.20.80">
    <property type="entry name" value="Glycosidases"/>
    <property type="match status" value="1"/>
</dbReference>
<dbReference type="Gene3D" id="2.60.120.260">
    <property type="entry name" value="Galactose-binding domain-like"/>
    <property type="match status" value="1"/>
</dbReference>
<feature type="chain" id="PRO_5022195979" evidence="1">
    <location>
        <begin position="19"/>
        <end position="1015"/>
    </location>
</feature>
<evidence type="ECO:0000313" key="2">
    <source>
        <dbReference type="EMBL" id="QDU79820.1"/>
    </source>
</evidence>
<evidence type="ECO:0000256" key="1">
    <source>
        <dbReference type="SAM" id="SignalP"/>
    </source>
</evidence>
<dbReference type="EMBL" id="CP036281">
    <property type="protein sequence ID" value="QDU79820.1"/>
    <property type="molecule type" value="Genomic_DNA"/>
</dbReference>
<keyword evidence="3" id="KW-1185">Reference proteome</keyword>
<accession>A0A518CKR5</accession>
<dbReference type="Gene3D" id="3.40.50.880">
    <property type="match status" value="1"/>
</dbReference>
<dbReference type="KEGG" id="plon:Pla110_15390"/>